<dbReference type="Gene3D" id="3.40.50.10470">
    <property type="entry name" value="Translation initiation factor eif-2b, domain 2"/>
    <property type="match status" value="1"/>
</dbReference>
<dbReference type="PANTHER" id="PTHR43475:SF2">
    <property type="entry name" value="RIBOSE 1,5-BISPHOSPHATE ISOMERASE"/>
    <property type="match status" value="1"/>
</dbReference>
<dbReference type="GO" id="GO:0019509">
    <property type="term" value="P:L-methionine salvage from methylthioadenosine"/>
    <property type="evidence" value="ECO:0007669"/>
    <property type="project" value="TreeGrafter"/>
</dbReference>
<name>A0A447IU63_9ARCH</name>
<organism evidence="3">
    <name type="scientific">uncultured Nanobdellati archaeon</name>
    <dbReference type="NCBI Taxonomy" id="2219213"/>
    <lineage>
        <taxon>Archaea</taxon>
        <taxon>environmental samples</taxon>
    </lineage>
</organism>
<dbReference type="InterPro" id="IPR042529">
    <property type="entry name" value="IF_2B-like_C"/>
</dbReference>
<dbReference type="Gene3D" id="1.20.120.420">
    <property type="entry name" value="translation initiation factor eif-2b, domain 1"/>
    <property type="match status" value="1"/>
</dbReference>
<dbReference type="PANTHER" id="PTHR43475">
    <property type="entry name" value="METHYLTHIORIBOSE-1-PHOSPHATE ISOMERASE"/>
    <property type="match status" value="1"/>
</dbReference>
<sequence length="300" mass="34501">MIYENVKNVAKGIKEIKIQGASNIELEAIKAIKEYIYETKKLGEELIEETKENINHLVVQRPNEPKLRNSLNYIFQEVKKHPHNTEEIEKEIEKYQEKTEIGNEKVSEMASQMITDGSKILTHCHSTLVENAFKKAYDKGIDFQVFCTETRPRYQGRITAKNLSDYGIKTTMVTDASVTHYLKGIDYFFTGADVIFSDGTIMNKLGTHAISIAAKEFKTEHIVLTTTHCVEANDLLSFVQEIEERSEDEVWEKENRPVNLKIKNPAFDIVPNDLIGKFITEEGVFSPETLSFWVNQFQRK</sequence>
<dbReference type="GO" id="GO:0046523">
    <property type="term" value="F:S-methyl-5-thioribose-1-phosphate isomerase activity"/>
    <property type="evidence" value="ECO:0007669"/>
    <property type="project" value="TreeGrafter"/>
</dbReference>
<comment type="similarity">
    <text evidence="2">Belongs to the eIF-2B alpha/beta/delta subunits family.</text>
</comment>
<evidence type="ECO:0000256" key="1">
    <source>
        <dbReference type="ARBA" id="ARBA00023235"/>
    </source>
</evidence>
<keyword evidence="1 3" id="KW-0413">Isomerase</keyword>
<dbReference type="EMBL" id="LR131649">
    <property type="protein sequence ID" value="VDS11037.1"/>
    <property type="molecule type" value="Genomic_DNA"/>
</dbReference>
<gene>
    <name evidence="3" type="primary">e2b2</name>
</gene>
<dbReference type="SUPFAM" id="SSF100950">
    <property type="entry name" value="NagB/RpiA/CoA transferase-like"/>
    <property type="match status" value="1"/>
</dbReference>
<proteinExistence type="inferred from homology"/>
<reference evidence="3" key="1">
    <citation type="submission" date="2018-12" db="EMBL/GenBank/DDBJ databases">
        <authorList>
            <person name="Jaffe A."/>
        </authorList>
    </citation>
    <scope>NUCLEOTIDE SEQUENCE</scope>
</reference>
<dbReference type="Pfam" id="PF01008">
    <property type="entry name" value="IF-2B"/>
    <property type="match status" value="1"/>
</dbReference>
<dbReference type="InterPro" id="IPR037171">
    <property type="entry name" value="NagB/RpiA_transferase-like"/>
</dbReference>
<dbReference type="InterPro" id="IPR000649">
    <property type="entry name" value="IF-2B-related"/>
</dbReference>
<dbReference type="InterPro" id="IPR011559">
    <property type="entry name" value="Initiation_fac_2B_a/b/d"/>
</dbReference>
<evidence type="ECO:0000313" key="3">
    <source>
        <dbReference type="EMBL" id="VDS11037.1"/>
    </source>
</evidence>
<accession>A0A447IU63</accession>
<dbReference type="NCBIfam" id="TIGR00524">
    <property type="entry name" value="eIF-2B_rel"/>
    <property type="match status" value="1"/>
</dbReference>
<dbReference type="InterPro" id="IPR027363">
    <property type="entry name" value="M1Pi_N"/>
</dbReference>
<protein>
    <submittedName>
        <fullName evidence="3">R15P Isomerase</fullName>
    </submittedName>
</protein>
<evidence type="ECO:0000256" key="2">
    <source>
        <dbReference type="RuleBase" id="RU003814"/>
    </source>
</evidence>
<dbReference type="AlphaFoldDB" id="A0A447IU63"/>